<comment type="caution">
    <text evidence="1">The sequence shown here is derived from an EMBL/GenBank/DDBJ whole genome shotgun (WGS) entry which is preliminary data.</text>
</comment>
<proteinExistence type="predicted"/>
<evidence type="ECO:0000313" key="2">
    <source>
        <dbReference type="Proteomes" id="UP000196531"/>
    </source>
</evidence>
<reference evidence="2" key="1">
    <citation type="journal article" date="2017" name="Proc. Natl. Acad. Sci. U.S.A.">
        <title>Simulation of Deepwater Horizon oil plume reveals substrate specialization within a complex community of hydrocarbon-degraders.</title>
        <authorList>
            <person name="Hu P."/>
            <person name="Dubinsky E.A."/>
            <person name="Probst A.J."/>
            <person name="Wang J."/>
            <person name="Sieber C.M.K."/>
            <person name="Tom L.M."/>
            <person name="Gardinali P."/>
            <person name="Banfield J.F."/>
            <person name="Atlas R.M."/>
            <person name="Andersen G.L."/>
        </authorList>
    </citation>
    <scope>NUCLEOTIDE SEQUENCE [LARGE SCALE GENOMIC DNA]</scope>
</reference>
<accession>A0A1Y5FHT8</accession>
<organism evidence="1 2">
    <name type="scientific">Halobacteriovorax marinus</name>
    <dbReference type="NCBI Taxonomy" id="97084"/>
    <lineage>
        <taxon>Bacteria</taxon>
        <taxon>Pseudomonadati</taxon>
        <taxon>Bdellovibrionota</taxon>
        <taxon>Bacteriovoracia</taxon>
        <taxon>Bacteriovoracales</taxon>
        <taxon>Halobacteriovoraceae</taxon>
        <taxon>Halobacteriovorax</taxon>
    </lineage>
</organism>
<evidence type="ECO:0000313" key="1">
    <source>
        <dbReference type="EMBL" id="OUR98895.1"/>
    </source>
</evidence>
<gene>
    <name evidence="1" type="ORF">A9Q84_05640</name>
</gene>
<protein>
    <submittedName>
        <fullName evidence="1">Uncharacterized protein</fullName>
    </submittedName>
</protein>
<dbReference type="Proteomes" id="UP000196531">
    <property type="component" value="Unassembled WGS sequence"/>
</dbReference>
<dbReference type="AlphaFoldDB" id="A0A1Y5FHT8"/>
<sequence>MELLLTERMILESLSFGEKTIDKIAEDTGIELEVINSIVPELLMRNILIYTKGIYNLNMENKESWIFEINKLSNKKKEIKDILNASIELLGEKDSLKLKKVYLTGYEEKLLKIELKKVETFIENIRVEHSRIKSKNKTKDLRVVYWGCSKYSDLVESDVSCI</sequence>
<name>A0A1Y5FHT8_9BACT</name>
<dbReference type="EMBL" id="MAAO01000004">
    <property type="protein sequence ID" value="OUR98895.1"/>
    <property type="molecule type" value="Genomic_DNA"/>
</dbReference>